<dbReference type="SMART" id="SM00493">
    <property type="entry name" value="TOPRIM"/>
    <property type="match status" value="1"/>
</dbReference>
<sequence length="683" mass="77014">MSNKMKLIIAEKPSVAKSIANVLGCNQQQDGYIEGRSCIVTWTGGHLVTLDDPESYNPSCNHWNKADLPILPRPFKTKLISSKSHQYKVVKNLINDKRIESVVCATDAGREGELIFRLVYDKIGTKKTFTRMWIQSMEDPALLDEFNKAKDGHAYDNLSESAKARQEADWLVGINLTRLVSIENNKKFTIGRVQTPTLNLINARCEEKENFKPQKYNTIQADISLDGKVITFETERIETQESNCKMSSMSSELEIEEVISEEKTTKAPKLYDLTNLQRAANKKFGLSAKQTLDIAQSLYEAKYISYPRTDSEYITSDMVESVRQLIGSHVDSDMFDNVEKIANNKKVSDHTALLPTIYSIDKKDEINNLDKNHINIYTLIYMQLLKAVSKNYRYMQTKIKAISGDIDLYTVGKVDIDQGFKKLESKDNAAKSEKDLSGLEEGMSYPITDTRLMDKTTKPPAYYNDDSLLKAMKTAGSGLYEKGLEIERTGLGTTATRADIIEGLIKNGYIERSKKDIVITELGKQLLSVAPEKLKEVELTVNWENELAKISEGEKDKNSFILKIENYLKEIVKSYEGDESMKVEETIIGTCPYCQGNVYINDRSINCENSKHGKNKGNCRLSTLRIISGHKLDEDEAKSLIENGKTPLITDFKSKKGNKFSAYVILASNGAYPTTLEFPDKKS</sequence>
<dbReference type="InterPro" id="IPR025589">
    <property type="entry name" value="Toprim_C_rpt"/>
</dbReference>
<comment type="similarity">
    <text evidence="2">Belongs to the type IA topoisomerase family.</text>
</comment>
<feature type="domain" description="Topo IA-type catalytic" evidence="12">
    <location>
        <begin position="155"/>
        <end position="572"/>
    </location>
</feature>
<dbReference type="InterPro" id="IPR013826">
    <property type="entry name" value="Topo_IA_cen_sub3"/>
</dbReference>
<dbReference type="STRING" id="525254.HMPREF0072_0287"/>
<dbReference type="SMART" id="SM00436">
    <property type="entry name" value="TOP1Bc"/>
    <property type="match status" value="1"/>
</dbReference>
<dbReference type="GO" id="GO:0006310">
    <property type="term" value="P:DNA recombination"/>
    <property type="evidence" value="ECO:0007669"/>
    <property type="project" value="TreeGrafter"/>
</dbReference>
<evidence type="ECO:0000259" key="11">
    <source>
        <dbReference type="PROSITE" id="PS50880"/>
    </source>
</evidence>
<dbReference type="Gene3D" id="3.40.50.140">
    <property type="match status" value="1"/>
</dbReference>
<dbReference type="InterPro" id="IPR006171">
    <property type="entry name" value="TOPRIM_dom"/>
</dbReference>
<dbReference type="SMART" id="SM00437">
    <property type="entry name" value="TOP1Ac"/>
    <property type="match status" value="1"/>
</dbReference>
<feature type="domain" description="Toprim" evidence="11">
    <location>
        <begin position="5"/>
        <end position="138"/>
    </location>
</feature>
<keyword evidence="5" id="KW-0238">DNA-binding</keyword>
<dbReference type="PRINTS" id="PR00417">
    <property type="entry name" value="PRTPISMRASEI"/>
</dbReference>
<evidence type="ECO:0000256" key="9">
    <source>
        <dbReference type="ARBA" id="ARBA00032235"/>
    </source>
</evidence>
<evidence type="ECO:0000256" key="7">
    <source>
        <dbReference type="ARBA" id="ARBA00030003"/>
    </source>
</evidence>
<dbReference type="Proteomes" id="UP000005984">
    <property type="component" value="Unassembled WGS sequence"/>
</dbReference>
<gene>
    <name evidence="13" type="ORF">HMPREF0072_0287</name>
</gene>
<dbReference type="Pfam" id="PF01131">
    <property type="entry name" value="Topoisom_bac"/>
    <property type="match status" value="1"/>
</dbReference>
<evidence type="ECO:0000256" key="6">
    <source>
        <dbReference type="ARBA" id="ARBA00023235"/>
    </source>
</evidence>
<comment type="catalytic activity">
    <reaction evidence="1">
        <text>ATP-independent breakage of single-stranded DNA, followed by passage and rejoining.</text>
        <dbReference type="EC" id="5.6.2.1"/>
    </reaction>
</comment>
<dbReference type="SUPFAM" id="SSF56712">
    <property type="entry name" value="Prokaryotic type I DNA topoisomerase"/>
    <property type="match status" value="1"/>
</dbReference>
<protein>
    <recommendedName>
        <fullName evidence="3">DNA topoisomerase</fullName>
        <ecNumber evidence="3">5.6.2.1</ecNumber>
    </recommendedName>
    <alternativeName>
        <fullName evidence="10">Omega-protein</fullName>
    </alternativeName>
    <alternativeName>
        <fullName evidence="9">Relaxing enzyme</fullName>
    </alternativeName>
    <alternativeName>
        <fullName evidence="7">Swivelase</fullName>
    </alternativeName>
    <alternativeName>
        <fullName evidence="8">Untwisting enzyme</fullName>
    </alternativeName>
</protein>
<dbReference type="InterPro" id="IPR034144">
    <property type="entry name" value="TOPRIM_TopoIII"/>
</dbReference>
<dbReference type="InterPro" id="IPR003602">
    <property type="entry name" value="Topo_IA_DNA-bd_dom"/>
</dbReference>
<dbReference type="GO" id="GO:0003917">
    <property type="term" value="F:DNA topoisomerase type I (single strand cut, ATP-independent) activity"/>
    <property type="evidence" value="ECO:0007669"/>
    <property type="project" value="UniProtKB-EC"/>
</dbReference>
<dbReference type="GO" id="GO:0006281">
    <property type="term" value="P:DNA repair"/>
    <property type="evidence" value="ECO:0007669"/>
    <property type="project" value="TreeGrafter"/>
</dbReference>
<dbReference type="PROSITE" id="PS50880">
    <property type="entry name" value="TOPRIM"/>
    <property type="match status" value="1"/>
</dbReference>
<dbReference type="eggNOG" id="COG0550">
    <property type="taxonomic scope" value="Bacteria"/>
</dbReference>
<dbReference type="HOGENOM" id="CLU_002929_5_2_9"/>
<dbReference type="InterPro" id="IPR000380">
    <property type="entry name" value="Topo_IA"/>
</dbReference>
<dbReference type="InterPro" id="IPR023406">
    <property type="entry name" value="Topo_IA_AS"/>
</dbReference>
<dbReference type="PROSITE" id="PS00396">
    <property type="entry name" value="TOPO_IA_1"/>
    <property type="match status" value="1"/>
</dbReference>
<dbReference type="Pfam" id="PF01751">
    <property type="entry name" value="Toprim"/>
    <property type="match status" value="1"/>
</dbReference>
<dbReference type="CDD" id="cd03362">
    <property type="entry name" value="TOPRIM_TopoIA_TopoIII"/>
    <property type="match status" value="1"/>
</dbReference>
<organism evidence="13 14">
    <name type="scientific">Anaerococcus lactolyticus ATCC 51172</name>
    <dbReference type="NCBI Taxonomy" id="525254"/>
    <lineage>
        <taxon>Bacteria</taxon>
        <taxon>Bacillati</taxon>
        <taxon>Bacillota</taxon>
        <taxon>Tissierellia</taxon>
        <taxon>Tissierellales</taxon>
        <taxon>Peptoniphilaceae</taxon>
        <taxon>Anaerococcus</taxon>
    </lineage>
</organism>
<dbReference type="EMBL" id="ABYO01000016">
    <property type="protein sequence ID" value="EEI87054.1"/>
    <property type="molecule type" value="Genomic_DNA"/>
</dbReference>
<comment type="caution">
    <text evidence="13">The sequence shown here is derived from an EMBL/GenBank/DDBJ whole genome shotgun (WGS) entry which is preliminary data.</text>
</comment>
<dbReference type="GO" id="GO:0003677">
    <property type="term" value="F:DNA binding"/>
    <property type="evidence" value="ECO:0007669"/>
    <property type="project" value="UniProtKB-KW"/>
</dbReference>
<keyword evidence="14" id="KW-1185">Reference proteome</keyword>
<dbReference type="InterPro" id="IPR003601">
    <property type="entry name" value="Topo_IA_2"/>
</dbReference>
<dbReference type="InterPro" id="IPR013825">
    <property type="entry name" value="Topo_IA_cen_sub2"/>
</dbReference>
<keyword evidence="6 13" id="KW-0413">Isomerase</keyword>
<dbReference type="Gene3D" id="1.10.460.10">
    <property type="entry name" value="Topoisomerase I, domain 2"/>
    <property type="match status" value="1"/>
</dbReference>
<evidence type="ECO:0000256" key="4">
    <source>
        <dbReference type="ARBA" id="ARBA00023029"/>
    </source>
</evidence>
<proteinExistence type="inferred from homology"/>
<evidence type="ECO:0000313" key="13">
    <source>
        <dbReference type="EMBL" id="EEI87054.1"/>
    </source>
</evidence>
<name>C2BD67_9FIRM</name>
<evidence type="ECO:0000256" key="3">
    <source>
        <dbReference type="ARBA" id="ARBA00012891"/>
    </source>
</evidence>
<dbReference type="InterPro" id="IPR013824">
    <property type="entry name" value="Topo_IA_cen_sub1"/>
</dbReference>
<dbReference type="InterPro" id="IPR023405">
    <property type="entry name" value="Topo_IA_core_domain"/>
</dbReference>
<evidence type="ECO:0000256" key="8">
    <source>
        <dbReference type="ARBA" id="ARBA00031985"/>
    </source>
</evidence>
<dbReference type="PANTHER" id="PTHR11390">
    <property type="entry name" value="PROKARYOTIC DNA TOPOISOMERASE"/>
    <property type="match status" value="1"/>
</dbReference>
<evidence type="ECO:0000256" key="1">
    <source>
        <dbReference type="ARBA" id="ARBA00000213"/>
    </source>
</evidence>
<reference evidence="13 14" key="1">
    <citation type="submission" date="2008-10" db="EMBL/GenBank/DDBJ databases">
        <authorList>
            <person name="Qin X."/>
            <person name="Bachman B."/>
            <person name="Battles P."/>
            <person name="Bell A."/>
            <person name="Bess C."/>
            <person name="Bickham C."/>
            <person name="Chaboub L."/>
            <person name="Chen D."/>
            <person name="Coyle M."/>
            <person name="Deiros D.R."/>
            <person name="Dinh H."/>
            <person name="Forbes L."/>
            <person name="Fowler G."/>
            <person name="Francisco L."/>
            <person name="Fu Q."/>
            <person name="Gubbala S."/>
            <person name="Hale W."/>
            <person name="Han Y."/>
            <person name="Hemphill L."/>
            <person name="Highlander S.K."/>
            <person name="Hirani K."/>
            <person name="Hogues M."/>
            <person name="Jackson L."/>
            <person name="Jakkamsetti A."/>
            <person name="Javaid M."/>
            <person name="Jiang H."/>
            <person name="Korchina V."/>
            <person name="Kovar C."/>
            <person name="Lara F."/>
            <person name="Lee S."/>
            <person name="Mata R."/>
            <person name="Mathew T."/>
            <person name="Moen C."/>
            <person name="Morales K."/>
            <person name="Munidasa M."/>
            <person name="Nazareth L."/>
            <person name="Ngo R."/>
            <person name="Nguyen L."/>
            <person name="Okwuonu G."/>
            <person name="Ongeri F."/>
            <person name="Patil S."/>
            <person name="Petrosino J."/>
            <person name="Pham C."/>
            <person name="Pham P."/>
            <person name="Pu L.-L."/>
            <person name="Puazo M."/>
            <person name="Raj R."/>
            <person name="Reid J."/>
            <person name="Rouhana J."/>
            <person name="Saada N."/>
            <person name="Shang Y."/>
            <person name="Simmons D."/>
            <person name="Thornton R."/>
            <person name="Warren J."/>
            <person name="Weissenberger G."/>
            <person name="Zhang J."/>
            <person name="Zhang L."/>
            <person name="Zhou C."/>
            <person name="Zhu D."/>
            <person name="Muzny D."/>
            <person name="Worley K."/>
            <person name="Gibbs R."/>
        </authorList>
    </citation>
    <scope>NUCLEOTIDE SEQUENCE [LARGE SCALE GENOMIC DNA]</scope>
    <source>
        <strain evidence="13 14">ATCC 51172</strain>
    </source>
</reference>
<dbReference type="EC" id="5.6.2.1" evidence="3"/>
<evidence type="ECO:0000313" key="14">
    <source>
        <dbReference type="Proteomes" id="UP000005984"/>
    </source>
</evidence>
<dbReference type="CDD" id="cd00186">
    <property type="entry name" value="TOP1Ac"/>
    <property type="match status" value="1"/>
</dbReference>
<accession>C2BD67</accession>
<evidence type="ECO:0000256" key="5">
    <source>
        <dbReference type="ARBA" id="ARBA00023125"/>
    </source>
</evidence>
<dbReference type="PANTHER" id="PTHR11390:SF21">
    <property type="entry name" value="DNA TOPOISOMERASE 3-ALPHA"/>
    <property type="match status" value="1"/>
</dbReference>
<dbReference type="PROSITE" id="PS52039">
    <property type="entry name" value="TOPO_IA_2"/>
    <property type="match status" value="1"/>
</dbReference>
<dbReference type="Gene3D" id="1.10.290.10">
    <property type="entry name" value="Topoisomerase I, domain 4"/>
    <property type="match status" value="1"/>
</dbReference>
<dbReference type="AlphaFoldDB" id="C2BD67"/>
<dbReference type="Pfam" id="PF13342">
    <property type="entry name" value="Toprim_Crpt"/>
    <property type="match status" value="1"/>
</dbReference>
<evidence type="ECO:0000256" key="10">
    <source>
        <dbReference type="ARBA" id="ARBA00032877"/>
    </source>
</evidence>
<dbReference type="GO" id="GO:0043597">
    <property type="term" value="C:cytoplasmic replication fork"/>
    <property type="evidence" value="ECO:0007669"/>
    <property type="project" value="TreeGrafter"/>
</dbReference>
<dbReference type="Gene3D" id="2.70.20.10">
    <property type="entry name" value="Topoisomerase I, domain 3"/>
    <property type="match status" value="1"/>
</dbReference>
<evidence type="ECO:0000256" key="2">
    <source>
        <dbReference type="ARBA" id="ARBA00009446"/>
    </source>
</evidence>
<dbReference type="GO" id="GO:0006265">
    <property type="term" value="P:DNA topological change"/>
    <property type="evidence" value="ECO:0007669"/>
    <property type="project" value="InterPro"/>
</dbReference>
<dbReference type="InterPro" id="IPR013497">
    <property type="entry name" value="Topo_IA_cen"/>
</dbReference>
<evidence type="ECO:0000259" key="12">
    <source>
        <dbReference type="PROSITE" id="PS52039"/>
    </source>
</evidence>
<keyword evidence="4" id="KW-0799">Topoisomerase</keyword>